<proteinExistence type="predicted"/>
<evidence type="ECO:0000313" key="1">
    <source>
        <dbReference type="EMBL" id="CAH6719227.1"/>
    </source>
</evidence>
<accession>A0ACA9Y2Q7</accession>
<reference evidence="1" key="1">
    <citation type="submission" date="2022-06" db="EMBL/GenBank/DDBJ databases">
        <authorList>
            <person name="Legras J.-L."/>
            <person name="Devillers H."/>
            <person name="Grondin C."/>
        </authorList>
    </citation>
    <scope>NUCLEOTIDE SEQUENCE</scope>
    <source>
        <strain evidence="1">CLIB 1444</strain>
    </source>
</reference>
<sequence length="436" mass="47785">MRFETQQVHAGQDVDSAVRARAPPIYASSSFVFTDSENGANLFGLKENGYIYSRIGNPTNTTFENRIAALENGKMGIATSSGQAAQFLAITSLCHSGDNFITNSYLYGGTYNQFKVYFKKLGIEARFVTGSNHDDIISKIDSKTKAIYTESIGNPKYIVPDFEKLSKIAHDHGVPLVVDNTFGAGGYLIRPLDHGADIVVHSATKWIGGHGTTIGGIVVDSGKFPWKDYPEKFPQFSEPSEGYHGMIFNDALGPDAFGAYCKVEGLRDGGSALNPFGAFLFLQGLETLSLRVERQSANALALAKYFEKSPHVETVSYLGLESHESHELSKKYLNNPGVYGGCLAIEVKPFDKPSENIFKEAAPQLVDNLQLFSNLANVGDSKSLVIAPYYTTHQQLTEQEKIDSGVTKGLIRLSIGTEHVDDLIEDFEQAFKKVYN</sequence>
<gene>
    <name evidence="1" type="ORF">CLIB1444_02S03752</name>
</gene>
<dbReference type="Proteomes" id="UP001152531">
    <property type="component" value="Unassembled WGS sequence"/>
</dbReference>
<organism evidence="1 2">
    <name type="scientific">[Candida] jaroonii</name>
    <dbReference type="NCBI Taxonomy" id="467808"/>
    <lineage>
        <taxon>Eukaryota</taxon>
        <taxon>Fungi</taxon>
        <taxon>Dikarya</taxon>
        <taxon>Ascomycota</taxon>
        <taxon>Saccharomycotina</taxon>
        <taxon>Pichiomycetes</taxon>
        <taxon>Debaryomycetaceae</taxon>
        <taxon>Yamadazyma</taxon>
    </lineage>
</organism>
<name>A0ACA9Y2Q7_9ASCO</name>
<keyword evidence="2" id="KW-1185">Reference proteome</keyword>
<comment type="caution">
    <text evidence="1">The sequence shown here is derived from an EMBL/GenBank/DDBJ whole genome shotgun (WGS) entry which is preliminary data.</text>
</comment>
<protein>
    <submittedName>
        <fullName evidence="1">Homocysteine/cysteine synthase</fullName>
    </submittedName>
</protein>
<evidence type="ECO:0000313" key="2">
    <source>
        <dbReference type="Proteomes" id="UP001152531"/>
    </source>
</evidence>
<dbReference type="EMBL" id="CALSDN010000002">
    <property type="protein sequence ID" value="CAH6719227.1"/>
    <property type="molecule type" value="Genomic_DNA"/>
</dbReference>